<dbReference type="Proteomes" id="UP000641741">
    <property type="component" value="Unassembled WGS sequence"/>
</dbReference>
<dbReference type="RefSeq" id="WP_186970260.1">
    <property type="nucleotide sequence ID" value="NZ_JACOPK010000008.1"/>
</dbReference>
<evidence type="ECO:0000313" key="1">
    <source>
        <dbReference type="EMBL" id="MBC5696100.1"/>
    </source>
</evidence>
<keyword evidence="2" id="KW-1185">Reference proteome</keyword>
<protein>
    <submittedName>
        <fullName evidence="1">Uncharacterized protein</fullName>
    </submittedName>
</protein>
<organism evidence="1 2">
    <name type="scientific">Agathobaculum hominis</name>
    <dbReference type="NCBI Taxonomy" id="2763014"/>
    <lineage>
        <taxon>Bacteria</taxon>
        <taxon>Bacillati</taxon>
        <taxon>Bacillota</taxon>
        <taxon>Clostridia</taxon>
        <taxon>Eubacteriales</taxon>
        <taxon>Butyricicoccaceae</taxon>
        <taxon>Agathobaculum</taxon>
    </lineage>
</organism>
<reference evidence="1 2" key="1">
    <citation type="submission" date="2020-08" db="EMBL/GenBank/DDBJ databases">
        <title>Genome public.</title>
        <authorList>
            <person name="Liu C."/>
            <person name="Sun Q."/>
        </authorList>
    </citation>
    <scope>NUCLEOTIDE SEQUENCE [LARGE SCALE GENOMIC DNA]</scope>
    <source>
        <strain evidence="1 2">M2</strain>
    </source>
</reference>
<proteinExistence type="predicted"/>
<sequence>MQQTNNDWSEVPNDVWDALARAILEEIQALAATDEGQGEFAEWKKNRVHKTDT</sequence>
<comment type="caution">
    <text evidence="1">The sequence shown here is derived from an EMBL/GenBank/DDBJ whole genome shotgun (WGS) entry which is preliminary data.</text>
</comment>
<name>A0ABR7GP56_9FIRM</name>
<accession>A0ABR7GP56</accession>
<dbReference type="EMBL" id="JACOPK010000008">
    <property type="protein sequence ID" value="MBC5696100.1"/>
    <property type="molecule type" value="Genomic_DNA"/>
</dbReference>
<gene>
    <name evidence="1" type="ORF">H8S02_09100</name>
</gene>
<evidence type="ECO:0000313" key="2">
    <source>
        <dbReference type="Proteomes" id="UP000641741"/>
    </source>
</evidence>